<dbReference type="InterPro" id="IPR000847">
    <property type="entry name" value="LysR_HTH_N"/>
</dbReference>
<dbReference type="InterPro" id="IPR005119">
    <property type="entry name" value="LysR_subst-bd"/>
</dbReference>
<reference evidence="6" key="1">
    <citation type="submission" date="2016-01" db="EMBL/GenBank/DDBJ databases">
        <authorList>
            <person name="Peeters C."/>
        </authorList>
    </citation>
    <scope>NUCLEOTIDE SEQUENCE</scope>
    <source>
        <strain evidence="6">LMG 29320</strain>
    </source>
</reference>
<evidence type="ECO:0000256" key="3">
    <source>
        <dbReference type="ARBA" id="ARBA00023125"/>
    </source>
</evidence>
<dbReference type="EMBL" id="FCNX02000019">
    <property type="protein sequence ID" value="SAK99025.1"/>
    <property type="molecule type" value="Genomic_DNA"/>
</dbReference>
<dbReference type="STRING" id="1777138.AWB77_05921"/>
<dbReference type="InterPro" id="IPR036390">
    <property type="entry name" value="WH_DNA-bd_sf"/>
</dbReference>
<dbReference type="InterPro" id="IPR050950">
    <property type="entry name" value="HTH-type_LysR_regulators"/>
</dbReference>
<comment type="similarity">
    <text evidence="1">Belongs to the LysR transcriptional regulatory family.</text>
</comment>
<organism evidence="6 7">
    <name type="scientific">Caballeronia fortuita</name>
    <dbReference type="NCBI Taxonomy" id="1777138"/>
    <lineage>
        <taxon>Bacteria</taxon>
        <taxon>Pseudomonadati</taxon>
        <taxon>Pseudomonadota</taxon>
        <taxon>Betaproteobacteria</taxon>
        <taxon>Burkholderiales</taxon>
        <taxon>Burkholderiaceae</taxon>
        <taxon>Caballeronia</taxon>
    </lineage>
</organism>
<dbReference type="GO" id="GO:0005829">
    <property type="term" value="C:cytosol"/>
    <property type="evidence" value="ECO:0007669"/>
    <property type="project" value="TreeGrafter"/>
</dbReference>
<dbReference type="InterPro" id="IPR036388">
    <property type="entry name" value="WH-like_DNA-bd_sf"/>
</dbReference>
<keyword evidence="7" id="KW-1185">Reference proteome</keyword>
<dbReference type="Pfam" id="PF03466">
    <property type="entry name" value="LysR_substrate"/>
    <property type="match status" value="1"/>
</dbReference>
<protein>
    <submittedName>
        <fullName evidence="6">LysR family transcriptional regulator</fullName>
    </submittedName>
</protein>
<dbReference type="Gene3D" id="3.40.190.290">
    <property type="match status" value="1"/>
</dbReference>
<evidence type="ECO:0000313" key="6">
    <source>
        <dbReference type="EMBL" id="SAK99025.1"/>
    </source>
</evidence>
<dbReference type="PANTHER" id="PTHR30419">
    <property type="entry name" value="HTH-TYPE TRANSCRIPTIONAL REGULATOR YBHD"/>
    <property type="match status" value="1"/>
</dbReference>
<dbReference type="FunFam" id="1.10.10.10:FF:000001">
    <property type="entry name" value="LysR family transcriptional regulator"/>
    <property type="match status" value="1"/>
</dbReference>
<dbReference type="Gene3D" id="1.10.10.10">
    <property type="entry name" value="Winged helix-like DNA-binding domain superfamily/Winged helix DNA-binding domain"/>
    <property type="match status" value="1"/>
</dbReference>
<dbReference type="SUPFAM" id="SSF53850">
    <property type="entry name" value="Periplasmic binding protein-like II"/>
    <property type="match status" value="1"/>
</dbReference>
<dbReference type="PANTHER" id="PTHR30419:SF2">
    <property type="entry name" value="LYSR FAMILY TRANSCRIPTIONAL REGULATOR"/>
    <property type="match status" value="1"/>
</dbReference>
<proteinExistence type="inferred from homology"/>
<keyword evidence="3" id="KW-0238">DNA-binding</keyword>
<evidence type="ECO:0000313" key="7">
    <source>
        <dbReference type="Proteomes" id="UP000054903"/>
    </source>
</evidence>
<dbReference type="PROSITE" id="PS50931">
    <property type="entry name" value="HTH_LYSR"/>
    <property type="match status" value="1"/>
</dbReference>
<evidence type="ECO:0000256" key="2">
    <source>
        <dbReference type="ARBA" id="ARBA00023015"/>
    </source>
</evidence>
<sequence>MEPAVRDIDLKTLRLFVAVCDHRNIARAADEAHIEPSAISKRIAQLEADLGVPLLSRSRRGVEPTSAGIALVEHARSVLFTLDRIGSDIAAFGSGLRGRVSVCASASAIAEALLDDIAAFMREPANANIRVDVEERLSADLVRQLREGAASVGVCWDNVDLEGLEHEPYRRDRLALAVHPDHPLASATRLSFEDTLQYEHVGLLPSTAVHTMLRRAAASAGKTLSYRVIVSSFDAAFRVVAAGLGISVVPVEVAATYRSVFGVAVIPLTDAWAERRFVVCFKRFELLQPAAQRMVEHLTRRAQRHA</sequence>
<name>A0A158DWP4_9BURK</name>
<evidence type="ECO:0000259" key="5">
    <source>
        <dbReference type="PROSITE" id="PS50931"/>
    </source>
</evidence>
<feature type="domain" description="HTH lysR-type" evidence="5">
    <location>
        <begin position="8"/>
        <end position="65"/>
    </location>
</feature>
<evidence type="ECO:0000256" key="1">
    <source>
        <dbReference type="ARBA" id="ARBA00009437"/>
    </source>
</evidence>
<dbReference type="CDD" id="cd08421">
    <property type="entry name" value="PBP2_LTTR_like_1"/>
    <property type="match status" value="1"/>
</dbReference>
<evidence type="ECO:0000256" key="4">
    <source>
        <dbReference type="ARBA" id="ARBA00023163"/>
    </source>
</evidence>
<keyword evidence="4" id="KW-0804">Transcription</keyword>
<dbReference type="Proteomes" id="UP000054903">
    <property type="component" value="Unassembled WGS sequence"/>
</dbReference>
<dbReference type="GO" id="GO:0003677">
    <property type="term" value="F:DNA binding"/>
    <property type="evidence" value="ECO:0007669"/>
    <property type="project" value="UniProtKB-KW"/>
</dbReference>
<keyword evidence="2" id="KW-0805">Transcription regulation</keyword>
<dbReference type="Pfam" id="PF00126">
    <property type="entry name" value="HTH_1"/>
    <property type="match status" value="1"/>
</dbReference>
<dbReference type="AlphaFoldDB" id="A0A158DWP4"/>
<dbReference type="GO" id="GO:0003700">
    <property type="term" value="F:DNA-binding transcription factor activity"/>
    <property type="evidence" value="ECO:0007669"/>
    <property type="project" value="InterPro"/>
</dbReference>
<accession>A0A158DWP4</accession>
<gene>
    <name evidence="6" type="ORF">AWB77_05921</name>
</gene>
<comment type="caution">
    <text evidence="6">The sequence shown here is derived from an EMBL/GenBank/DDBJ whole genome shotgun (WGS) entry which is preliminary data.</text>
</comment>
<dbReference type="SUPFAM" id="SSF46785">
    <property type="entry name" value="Winged helix' DNA-binding domain"/>
    <property type="match status" value="1"/>
</dbReference>